<keyword evidence="7" id="KW-0862">Zinc</keyword>
<evidence type="ECO:0000256" key="8">
    <source>
        <dbReference type="ARBA" id="ARBA00022989"/>
    </source>
</evidence>
<evidence type="ECO:0000256" key="3">
    <source>
        <dbReference type="ARBA" id="ARBA00022692"/>
    </source>
</evidence>
<dbReference type="SUPFAM" id="SSF143456">
    <property type="entry name" value="VC0467-like"/>
    <property type="match status" value="1"/>
</dbReference>
<dbReference type="Pfam" id="PF12906">
    <property type="entry name" value="RINGv"/>
    <property type="match status" value="1"/>
</dbReference>
<keyword evidence="4" id="KW-0479">Metal-binding</keyword>
<dbReference type="GO" id="GO:0016740">
    <property type="term" value="F:transferase activity"/>
    <property type="evidence" value="ECO:0007669"/>
    <property type="project" value="UniProtKB-KW"/>
</dbReference>
<dbReference type="PANTHER" id="PTHR46065">
    <property type="entry name" value="E3 UBIQUITIN-PROTEIN LIGASE MARCH 2/3 FAMILY MEMBER"/>
    <property type="match status" value="1"/>
</dbReference>
<organism evidence="11 12">
    <name type="scientific">Polarella glacialis</name>
    <name type="common">Dinoflagellate</name>
    <dbReference type="NCBI Taxonomy" id="89957"/>
    <lineage>
        <taxon>Eukaryota</taxon>
        <taxon>Sar</taxon>
        <taxon>Alveolata</taxon>
        <taxon>Dinophyceae</taxon>
        <taxon>Suessiales</taxon>
        <taxon>Suessiaceae</taxon>
        <taxon>Polarella</taxon>
    </lineage>
</organism>
<protein>
    <recommendedName>
        <fullName evidence="10">RING-CH-type domain-containing protein</fullName>
    </recommendedName>
</protein>
<dbReference type="AlphaFoldDB" id="A0A813L0K4"/>
<feature type="domain" description="RING-CH-type" evidence="10">
    <location>
        <begin position="10"/>
        <end position="88"/>
    </location>
</feature>
<dbReference type="PANTHER" id="PTHR46065:SF3">
    <property type="entry name" value="FI20425P1"/>
    <property type="match status" value="1"/>
</dbReference>
<dbReference type="InterPro" id="IPR011016">
    <property type="entry name" value="Znf_RING-CH"/>
</dbReference>
<evidence type="ECO:0000256" key="7">
    <source>
        <dbReference type="ARBA" id="ARBA00022833"/>
    </source>
</evidence>
<keyword evidence="8" id="KW-1133">Transmembrane helix</keyword>
<dbReference type="Pfam" id="PF02622">
    <property type="entry name" value="DUF179"/>
    <property type="match status" value="1"/>
</dbReference>
<dbReference type="GO" id="GO:0016020">
    <property type="term" value="C:membrane"/>
    <property type="evidence" value="ECO:0007669"/>
    <property type="project" value="UniProtKB-SubCell"/>
</dbReference>
<dbReference type="CDD" id="cd16495">
    <property type="entry name" value="RING_CH-C4HC3_MARCH"/>
    <property type="match status" value="1"/>
</dbReference>
<evidence type="ECO:0000256" key="2">
    <source>
        <dbReference type="ARBA" id="ARBA00022679"/>
    </source>
</evidence>
<evidence type="ECO:0000256" key="4">
    <source>
        <dbReference type="ARBA" id="ARBA00022723"/>
    </source>
</evidence>
<dbReference type="EMBL" id="CAJNNW010033503">
    <property type="protein sequence ID" value="CAE8719257.1"/>
    <property type="molecule type" value="Genomic_DNA"/>
</dbReference>
<evidence type="ECO:0000256" key="5">
    <source>
        <dbReference type="ARBA" id="ARBA00022771"/>
    </source>
</evidence>
<evidence type="ECO:0000256" key="6">
    <source>
        <dbReference type="ARBA" id="ARBA00022786"/>
    </source>
</evidence>
<evidence type="ECO:0000259" key="10">
    <source>
        <dbReference type="PROSITE" id="PS51292"/>
    </source>
</evidence>
<reference evidence="11" key="1">
    <citation type="submission" date="2021-02" db="EMBL/GenBank/DDBJ databases">
        <authorList>
            <person name="Dougan E. K."/>
            <person name="Rhodes N."/>
            <person name="Thang M."/>
            <person name="Chan C."/>
        </authorList>
    </citation>
    <scope>NUCLEOTIDE SEQUENCE</scope>
</reference>
<dbReference type="GO" id="GO:0008270">
    <property type="term" value="F:zinc ion binding"/>
    <property type="evidence" value="ECO:0007669"/>
    <property type="project" value="UniProtKB-KW"/>
</dbReference>
<accession>A0A813L0K4</accession>
<keyword evidence="5" id="KW-0863">Zinc-finger</keyword>
<evidence type="ECO:0000313" key="12">
    <source>
        <dbReference type="Proteomes" id="UP000626109"/>
    </source>
</evidence>
<evidence type="ECO:0000313" key="11">
    <source>
        <dbReference type="EMBL" id="CAE8719257.1"/>
    </source>
</evidence>
<keyword evidence="9" id="KW-0472">Membrane</keyword>
<dbReference type="SMART" id="SM00744">
    <property type="entry name" value="RINGv"/>
    <property type="match status" value="1"/>
</dbReference>
<name>A0A813L0K4_POLGL</name>
<keyword evidence="6" id="KW-0833">Ubl conjugation pathway</keyword>
<dbReference type="Gene3D" id="3.40.1740.10">
    <property type="entry name" value="VC0467-like"/>
    <property type="match status" value="1"/>
</dbReference>
<gene>
    <name evidence="11" type="ORF">PGLA2088_LOCUS40550</name>
</gene>
<sequence>MEDLASHSLDPSEGPPACRICLSTEGADEEDCLIQPCRCRGSQALVHRACLQRWQSSVQLGSANHPRQVDREERHVICNVCKNRFDLAPPSRRELMASLAGTDAAALGPGVLLVSARREEPGSPVGRGMAEGLPFFLQVLVEVKHKHFKNAVYLITEEMAEHTSRGNNITDAVLAVNLVRPMEDKQQACELLLGLGQDEQVLLEGDGVQVELFHGGPVNTKVIIGLCIVPISSCPELGHAASSRLSQLMEVSEGLQEPLKLIAGPALEVLAFARGLAKEFLMGMPLRVACFSGYGLWSKTQLLGEIVRGSWLWRQGRVADVLPVPQLPDQGGWVPPGSLFGRCTAPDALPALGAAPPNELSREFQARLSERAARIATA</sequence>
<keyword evidence="3" id="KW-0812">Transmembrane</keyword>
<dbReference type="Proteomes" id="UP000626109">
    <property type="component" value="Unassembled WGS sequence"/>
</dbReference>
<dbReference type="InterPro" id="IPR013083">
    <property type="entry name" value="Znf_RING/FYVE/PHD"/>
</dbReference>
<dbReference type="InterPro" id="IPR003774">
    <property type="entry name" value="AlgH-like"/>
</dbReference>
<comment type="subcellular location">
    <subcellularLocation>
        <location evidence="1">Membrane</location>
        <topology evidence="1">Multi-pass membrane protein</topology>
    </subcellularLocation>
</comment>
<comment type="caution">
    <text evidence="11">The sequence shown here is derived from an EMBL/GenBank/DDBJ whole genome shotgun (WGS) entry which is preliminary data.</text>
</comment>
<dbReference type="PROSITE" id="PS51292">
    <property type="entry name" value="ZF_RING_CH"/>
    <property type="match status" value="1"/>
</dbReference>
<dbReference type="Gene3D" id="3.30.40.10">
    <property type="entry name" value="Zinc/RING finger domain, C3HC4 (zinc finger)"/>
    <property type="match status" value="1"/>
</dbReference>
<proteinExistence type="predicted"/>
<evidence type="ECO:0000256" key="9">
    <source>
        <dbReference type="ARBA" id="ARBA00023136"/>
    </source>
</evidence>
<evidence type="ECO:0000256" key="1">
    <source>
        <dbReference type="ARBA" id="ARBA00004141"/>
    </source>
</evidence>
<dbReference type="SUPFAM" id="SSF57850">
    <property type="entry name" value="RING/U-box"/>
    <property type="match status" value="1"/>
</dbReference>
<keyword evidence="2" id="KW-0808">Transferase</keyword>